<dbReference type="Gene3D" id="3.90.25.10">
    <property type="entry name" value="UDP-galactose 4-epimerase, domain 1"/>
    <property type="match status" value="1"/>
</dbReference>
<evidence type="ECO:0000256" key="4">
    <source>
        <dbReference type="ARBA" id="ARBA00017099"/>
    </source>
</evidence>
<evidence type="ECO:0000256" key="6">
    <source>
        <dbReference type="RuleBase" id="RU364082"/>
    </source>
</evidence>
<protein>
    <recommendedName>
        <fullName evidence="4 6">dTDP-4-dehydrorhamnose reductase</fullName>
        <ecNumber evidence="3 6">1.1.1.133</ecNumber>
    </recommendedName>
</protein>
<comment type="catalytic activity">
    <reaction evidence="5 6">
        <text>dTDP-beta-L-rhamnose + NADP(+) = dTDP-4-dehydro-beta-L-rhamnose + NADPH + H(+)</text>
        <dbReference type="Rhea" id="RHEA:21796"/>
        <dbReference type="ChEBI" id="CHEBI:15378"/>
        <dbReference type="ChEBI" id="CHEBI:57510"/>
        <dbReference type="ChEBI" id="CHEBI:57783"/>
        <dbReference type="ChEBI" id="CHEBI:58349"/>
        <dbReference type="ChEBI" id="CHEBI:62830"/>
        <dbReference type="EC" id="1.1.1.133"/>
    </reaction>
</comment>
<dbReference type="NCBIfam" id="TIGR01214">
    <property type="entry name" value="rmlD"/>
    <property type="match status" value="1"/>
</dbReference>
<dbReference type="CDD" id="cd05254">
    <property type="entry name" value="dTDP_HR_like_SDR_e"/>
    <property type="match status" value="1"/>
</dbReference>
<comment type="pathway">
    <text evidence="1 6">Carbohydrate biosynthesis; dTDP-L-rhamnose biosynthesis.</text>
</comment>
<gene>
    <name evidence="8" type="primary">rfbD</name>
    <name evidence="8" type="ORF">ACFOEB_16540</name>
</gene>
<evidence type="ECO:0000256" key="1">
    <source>
        <dbReference type="ARBA" id="ARBA00004781"/>
    </source>
</evidence>
<dbReference type="SUPFAM" id="SSF51735">
    <property type="entry name" value="NAD(P)-binding Rossmann-fold domains"/>
    <property type="match status" value="1"/>
</dbReference>
<dbReference type="GO" id="GO:0008831">
    <property type="term" value="F:dTDP-4-dehydrorhamnose reductase activity"/>
    <property type="evidence" value="ECO:0007669"/>
    <property type="project" value="UniProtKB-EC"/>
</dbReference>
<dbReference type="InterPro" id="IPR005913">
    <property type="entry name" value="dTDP_dehydrorham_reduct"/>
</dbReference>
<dbReference type="InterPro" id="IPR036291">
    <property type="entry name" value="NAD(P)-bd_dom_sf"/>
</dbReference>
<comment type="caution">
    <text evidence="8">The sequence shown here is derived from an EMBL/GenBank/DDBJ whole genome shotgun (WGS) entry which is preliminary data.</text>
</comment>
<dbReference type="RefSeq" id="WP_382418239.1">
    <property type="nucleotide sequence ID" value="NZ_AP031500.1"/>
</dbReference>
<evidence type="ECO:0000256" key="3">
    <source>
        <dbReference type="ARBA" id="ARBA00012929"/>
    </source>
</evidence>
<name>A0ABV7HWB0_9GAMM</name>
<dbReference type="PANTHER" id="PTHR10491:SF4">
    <property type="entry name" value="METHIONINE ADENOSYLTRANSFERASE 2 SUBUNIT BETA"/>
    <property type="match status" value="1"/>
</dbReference>
<proteinExistence type="inferred from homology"/>
<dbReference type="PANTHER" id="PTHR10491">
    <property type="entry name" value="DTDP-4-DEHYDRORHAMNOSE REDUCTASE"/>
    <property type="match status" value="1"/>
</dbReference>
<dbReference type="EMBL" id="JBHRTL010000031">
    <property type="protein sequence ID" value="MFC3156820.1"/>
    <property type="molecule type" value="Genomic_DNA"/>
</dbReference>
<dbReference type="Gene3D" id="3.40.50.720">
    <property type="entry name" value="NAD(P)-binding Rossmann-like Domain"/>
    <property type="match status" value="1"/>
</dbReference>
<evidence type="ECO:0000256" key="5">
    <source>
        <dbReference type="ARBA" id="ARBA00048200"/>
    </source>
</evidence>
<dbReference type="EC" id="1.1.1.133" evidence="3 6"/>
<dbReference type="InterPro" id="IPR029903">
    <property type="entry name" value="RmlD-like-bd"/>
</dbReference>
<comment type="function">
    <text evidence="6">Catalyzes the reduction of dTDP-6-deoxy-L-lyxo-4-hexulose to yield dTDP-L-rhamnose.</text>
</comment>
<dbReference type="Pfam" id="PF04321">
    <property type="entry name" value="RmlD_sub_bind"/>
    <property type="match status" value="1"/>
</dbReference>
<keyword evidence="9" id="KW-1185">Reference proteome</keyword>
<evidence type="ECO:0000313" key="9">
    <source>
        <dbReference type="Proteomes" id="UP001595548"/>
    </source>
</evidence>
<evidence type="ECO:0000313" key="8">
    <source>
        <dbReference type="EMBL" id="MFC3156820.1"/>
    </source>
</evidence>
<keyword evidence="6" id="KW-0521">NADP</keyword>
<feature type="domain" description="RmlD-like substrate binding" evidence="7">
    <location>
        <begin position="8"/>
        <end position="290"/>
    </location>
</feature>
<dbReference type="Proteomes" id="UP001595548">
    <property type="component" value="Unassembled WGS sequence"/>
</dbReference>
<keyword evidence="6 8" id="KW-0560">Oxidoreductase</keyword>
<sequence length="293" mass="32248">MPSSAPLSILVTGANGQLGSELALLAKQYNAIEWFFADRTALDLTDQTAIAKLINQRKPNIIINCAAYTAVDKAESEPELADTINHLAVAQLADSAKQINACLIHISTDYVFNGEQCRPYTETDNTDPQSVYGRSKLAGEQAFAASGGAGIIVRTSWVYSAFGNNFVRTMSRLGRERDSLNVVSDQVGSPTWARDLAQALIDICLSGKLADKRGDIYHYSNEGVCSWYDFAWAIMQQQSLRCALTPITTEQYPTPAQRPPMSLLWKAKIKQDFNIVIPHWLASLQKALPEFLG</sequence>
<comment type="similarity">
    <text evidence="2 6">Belongs to the dTDP-4-dehydrorhamnose reductase family.</text>
</comment>
<reference evidence="9" key="1">
    <citation type="journal article" date="2019" name="Int. J. Syst. Evol. Microbiol.">
        <title>The Global Catalogue of Microorganisms (GCM) 10K type strain sequencing project: providing services to taxonomists for standard genome sequencing and annotation.</title>
        <authorList>
            <consortium name="The Broad Institute Genomics Platform"/>
            <consortium name="The Broad Institute Genome Sequencing Center for Infectious Disease"/>
            <person name="Wu L."/>
            <person name="Ma J."/>
        </authorList>
    </citation>
    <scope>NUCLEOTIDE SEQUENCE [LARGE SCALE GENOMIC DNA]</scope>
    <source>
        <strain evidence="9">KCTC 52141</strain>
    </source>
</reference>
<evidence type="ECO:0000259" key="7">
    <source>
        <dbReference type="Pfam" id="PF04321"/>
    </source>
</evidence>
<organism evidence="8 9">
    <name type="scientific">Gilvimarinus japonicus</name>
    <dbReference type="NCBI Taxonomy" id="1796469"/>
    <lineage>
        <taxon>Bacteria</taxon>
        <taxon>Pseudomonadati</taxon>
        <taxon>Pseudomonadota</taxon>
        <taxon>Gammaproteobacteria</taxon>
        <taxon>Cellvibrionales</taxon>
        <taxon>Cellvibrionaceae</taxon>
        <taxon>Gilvimarinus</taxon>
    </lineage>
</organism>
<evidence type="ECO:0000256" key="2">
    <source>
        <dbReference type="ARBA" id="ARBA00010944"/>
    </source>
</evidence>
<accession>A0ABV7HWB0</accession>
<comment type="cofactor">
    <cofactor evidence="6">
        <name>Mg(2+)</name>
        <dbReference type="ChEBI" id="CHEBI:18420"/>
    </cofactor>
    <text evidence="6">Binds 1 Mg(2+) ion per monomer.</text>
</comment>